<dbReference type="SUPFAM" id="SSF55781">
    <property type="entry name" value="GAF domain-like"/>
    <property type="match status" value="1"/>
</dbReference>
<dbReference type="InterPro" id="IPR036388">
    <property type="entry name" value="WH-like_DNA-bd_sf"/>
</dbReference>
<accession>W5TR08</accession>
<evidence type="ECO:0000256" key="1">
    <source>
        <dbReference type="ARBA" id="ARBA00023015"/>
    </source>
</evidence>
<dbReference type="PATRIC" id="fig|1415166.3.peg.5053"/>
<evidence type="ECO:0000256" key="2">
    <source>
        <dbReference type="ARBA" id="ARBA00023163"/>
    </source>
</evidence>
<dbReference type="GO" id="GO:0003723">
    <property type="term" value="F:RNA binding"/>
    <property type="evidence" value="ECO:0007669"/>
    <property type="project" value="InterPro"/>
</dbReference>
<feature type="domain" description="ANTAR" evidence="3">
    <location>
        <begin position="161"/>
        <end position="222"/>
    </location>
</feature>
<gene>
    <name evidence="4" type="ORF">NONO_c49020</name>
</gene>
<evidence type="ECO:0000313" key="5">
    <source>
        <dbReference type="Proteomes" id="UP000019150"/>
    </source>
</evidence>
<dbReference type="InterPro" id="IPR029016">
    <property type="entry name" value="GAF-like_dom_sf"/>
</dbReference>
<dbReference type="EMBL" id="CP006850">
    <property type="protein sequence ID" value="AHH19686.1"/>
    <property type="molecule type" value="Genomic_DNA"/>
</dbReference>
<sequence>MDERSGGRLHAAVTAIGRPRHAEDWGRTVCVACRDALGGVDSVALVLHGTGALVDLLGCSDSFAEQIEDAQIVVGEGPGRTAFMTGTTVWVTSEPGAFERWPMFAREADRLGIGAVVALPLRVGGIRFGSLDLYRRGPGAVPVRAEADAILLAELISYTLIEDFALREPDADPLATTHRDVNVATGMIAAQLGISLDEAFLRLRAFAFSSERPLLDVARGILERRVDLDGAAE</sequence>
<dbReference type="Proteomes" id="UP000019150">
    <property type="component" value="Chromosome"/>
</dbReference>
<dbReference type="Pfam" id="PF01590">
    <property type="entry name" value="GAF"/>
    <property type="match status" value="1"/>
</dbReference>
<dbReference type="PROSITE" id="PS50921">
    <property type="entry name" value="ANTAR"/>
    <property type="match status" value="1"/>
</dbReference>
<dbReference type="SMART" id="SM01012">
    <property type="entry name" value="ANTAR"/>
    <property type="match status" value="1"/>
</dbReference>
<keyword evidence="1" id="KW-0805">Transcription regulation</keyword>
<organism evidence="4 5">
    <name type="scientific">Nocardia nova SH22a</name>
    <dbReference type="NCBI Taxonomy" id="1415166"/>
    <lineage>
        <taxon>Bacteria</taxon>
        <taxon>Bacillati</taxon>
        <taxon>Actinomycetota</taxon>
        <taxon>Actinomycetes</taxon>
        <taxon>Mycobacteriales</taxon>
        <taxon>Nocardiaceae</taxon>
        <taxon>Nocardia</taxon>
    </lineage>
</organism>
<dbReference type="InterPro" id="IPR003018">
    <property type="entry name" value="GAF"/>
</dbReference>
<dbReference type="Pfam" id="PF03861">
    <property type="entry name" value="ANTAR"/>
    <property type="match status" value="1"/>
</dbReference>
<dbReference type="AlphaFoldDB" id="W5TR08"/>
<keyword evidence="2" id="KW-0804">Transcription</keyword>
<dbReference type="KEGG" id="nno:NONO_c49020"/>
<protein>
    <submittedName>
        <fullName evidence="4">ANTAR domain-containing protein</fullName>
    </submittedName>
</protein>
<name>W5TR08_9NOCA</name>
<keyword evidence="5" id="KW-1185">Reference proteome</keyword>
<dbReference type="InterPro" id="IPR005561">
    <property type="entry name" value="ANTAR"/>
</dbReference>
<dbReference type="eggNOG" id="COG2203">
    <property type="taxonomic scope" value="Bacteria"/>
</dbReference>
<evidence type="ECO:0000313" key="4">
    <source>
        <dbReference type="EMBL" id="AHH19686.1"/>
    </source>
</evidence>
<proteinExistence type="predicted"/>
<reference evidence="4 5" key="1">
    <citation type="journal article" date="2014" name="Appl. Environ. Microbiol.">
        <title>Insights into the Microbial Degradation of Rubber and Gutta-Percha by Analysis of the Complete Genome of Nocardia nova SH22a.</title>
        <authorList>
            <person name="Luo Q."/>
            <person name="Hiessl S."/>
            <person name="Poehlein A."/>
            <person name="Daniel R."/>
            <person name="Steinbuchel A."/>
        </authorList>
    </citation>
    <scope>NUCLEOTIDE SEQUENCE [LARGE SCALE GENOMIC DNA]</scope>
    <source>
        <strain evidence="4">SH22a</strain>
    </source>
</reference>
<dbReference type="HOGENOM" id="CLU_074354_1_0_11"/>
<dbReference type="Gene3D" id="3.30.450.40">
    <property type="match status" value="1"/>
</dbReference>
<dbReference type="Gene3D" id="1.10.10.10">
    <property type="entry name" value="Winged helix-like DNA-binding domain superfamily/Winged helix DNA-binding domain"/>
    <property type="match status" value="1"/>
</dbReference>
<evidence type="ECO:0000259" key="3">
    <source>
        <dbReference type="PROSITE" id="PS50921"/>
    </source>
</evidence>
<dbReference type="STRING" id="1415166.NONO_c49020"/>